<dbReference type="OrthoDB" id="1495718at2"/>
<sequence>MASTLTSQSNRPTWFNLLLTVLLLGGLALPGRAQDEGTPIVKPYKVPIKVDTLRGWHYGGAASLNVSQISLSNWPAGGQSSLSGLAIGNSFAHFRNRNHTFDGALDVVYGLVSEGGGRLRKSDDRLEINGRYARQYAPGWSYAGQLNFKSQFSTTRSIDQPDSIASGFLAPAFVLASVGWEYRPNEHFSVLLSPLTGKFTIVRNQRLADAGAFGVQEGRRDAAGRIVPGTGQQFRAEMGSYVNVRYRQTVFRNIEYQTRLELFNNYFHKPLNTDVNWVNLLDFSVNDWVSANIATVLIYDDDTPVPIKGGAEGARGRRIQFKETLGIGLTYKF</sequence>
<proteinExistence type="predicted"/>
<dbReference type="RefSeq" id="WP_088462580.1">
    <property type="nucleotide sequence ID" value="NZ_NIRR01000001.1"/>
</dbReference>
<reference evidence="1 2" key="1">
    <citation type="submission" date="2017-06" db="EMBL/GenBank/DDBJ databases">
        <title>Hymenobacter amundsenii sp. nov. isolated from regoliths in Antarctica.</title>
        <authorList>
            <person name="Sedlacek I."/>
            <person name="Kralova S."/>
            <person name="Pantucek R."/>
            <person name="Svec P."/>
            <person name="Holochova P."/>
            <person name="Stankova E."/>
            <person name="Vrbovska V."/>
            <person name="Busse H.-J."/>
        </authorList>
    </citation>
    <scope>NUCLEOTIDE SEQUENCE [LARGE SCALE GENOMIC DNA]</scope>
    <source>
        <strain evidence="1 2">CCM 8682</strain>
    </source>
</reference>
<dbReference type="InterPro" id="IPR021428">
    <property type="entry name" value="DUF3078"/>
</dbReference>
<name>A0A246FQK2_9BACT</name>
<keyword evidence="2" id="KW-1185">Reference proteome</keyword>
<dbReference type="Proteomes" id="UP000197277">
    <property type="component" value="Unassembled WGS sequence"/>
</dbReference>
<dbReference type="EMBL" id="NIRR01000001">
    <property type="protein sequence ID" value="OWP64969.1"/>
    <property type="molecule type" value="Genomic_DNA"/>
</dbReference>
<evidence type="ECO:0008006" key="3">
    <source>
        <dbReference type="Google" id="ProtNLM"/>
    </source>
</evidence>
<evidence type="ECO:0000313" key="1">
    <source>
        <dbReference type="EMBL" id="OWP64969.1"/>
    </source>
</evidence>
<evidence type="ECO:0000313" key="2">
    <source>
        <dbReference type="Proteomes" id="UP000197277"/>
    </source>
</evidence>
<protein>
    <recommendedName>
        <fullName evidence="3">DUF3078 domain-containing protein</fullName>
    </recommendedName>
</protein>
<organism evidence="1 2">
    <name type="scientific">Hymenobacter amundsenii</name>
    <dbReference type="NCBI Taxonomy" id="2006685"/>
    <lineage>
        <taxon>Bacteria</taxon>
        <taxon>Pseudomonadati</taxon>
        <taxon>Bacteroidota</taxon>
        <taxon>Cytophagia</taxon>
        <taxon>Cytophagales</taxon>
        <taxon>Hymenobacteraceae</taxon>
        <taxon>Hymenobacter</taxon>
    </lineage>
</organism>
<gene>
    <name evidence="1" type="ORF">CDA63_01015</name>
</gene>
<accession>A0A246FQK2</accession>
<comment type="caution">
    <text evidence="1">The sequence shown here is derived from an EMBL/GenBank/DDBJ whole genome shotgun (WGS) entry which is preliminary data.</text>
</comment>
<dbReference type="Pfam" id="PF11276">
    <property type="entry name" value="DUF3078"/>
    <property type="match status" value="1"/>
</dbReference>
<dbReference type="AlphaFoldDB" id="A0A246FQK2"/>